<dbReference type="InterPro" id="IPR000182">
    <property type="entry name" value="GNAT_dom"/>
</dbReference>
<evidence type="ECO:0000313" key="6">
    <source>
        <dbReference type="EMBL" id="CRY76658.1"/>
    </source>
</evidence>
<evidence type="ECO:0000313" key="7">
    <source>
        <dbReference type="Proteomes" id="UP000057820"/>
    </source>
</evidence>
<proteinExistence type="predicted"/>
<dbReference type="PROSITE" id="PS50893">
    <property type="entry name" value="ABC_TRANSPORTER_2"/>
    <property type="match status" value="1"/>
</dbReference>
<dbReference type="Pfam" id="PF00005">
    <property type="entry name" value="ABC_tran"/>
    <property type="match status" value="2"/>
</dbReference>
<dbReference type="SUPFAM" id="SSF52540">
    <property type="entry name" value="P-loop containing nucleoside triphosphate hydrolases"/>
    <property type="match status" value="2"/>
</dbReference>
<dbReference type="KEGG" id="nfr:ERS450000_01964"/>
<dbReference type="PROSITE" id="PS51186">
    <property type="entry name" value="GNAT"/>
    <property type="match status" value="1"/>
</dbReference>
<dbReference type="GO" id="GO:0005886">
    <property type="term" value="C:plasma membrane"/>
    <property type="evidence" value="ECO:0007669"/>
    <property type="project" value="TreeGrafter"/>
</dbReference>
<evidence type="ECO:0000259" key="5">
    <source>
        <dbReference type="PROSITE" id="PS51186"/>
    </source>
</evidence>
<dbReference type="GO" id="GO:0016887">
    <property type="term" value="F:ATP hydrolysis activity"/>
    <property type="evidence" value="ECO:0007669"/>
    <property type="project" value="InterPro"/>
</dbReference>
<keyword evidence="1" id="KW-0547">Nucleotide-binding</keyword>
<dbReference type="GO" id="GO:0005524">
    <property type="term" value="F:ATP binding"/>
    <property type="evidence" value="ECO:0007669"/>
    <property type="project" value="UniProtKB-KW"/>
</dbReference>
<dbReference type="PANTHER" id="PTHR24220">
    <property type="entry name" value="IMPORT ATP-BINDING PROTEIN"/>
    <property type="match status" value="1"/>
</dbReference>
<dbReference type="InterPro" id="IPR003439">
    <property type="entry name" value="ABC_transporter-like_ATP-bd"/>
</dbReference>
<dbReference type="GO" id="GO:0016747">
    <property type="term" value="F:acyltransferase activity, transferring groups other than amino-acyl groups"/>
    <property type="evidence" value="ECO:0007669"/>
    <property type="project" value="InterPro"/>
</dbReference>
<dbReference type="Proteomes" id="UP000057820">
    <property type="component" value="Chromosome 1"/>
</dbReference>
<organism evidence="6 7">
    <name type="scientific">Nocardia farcinica</name>
    <dbReference type="NCBI Taxonomy" id="37329"/>
    <lineage>
        <taxon>Bacteria</taxon>
        <taxon>Bacillati</taxon>
        <taxon>Actinomycetota</taxon>
        <taxon>Actinomycetes</taxon>
        <taxon>Mycobacteriales</taxon>
        <taxon>Nocardiaceae</taxon>
        <taxon>Nocardia</taxon>
    </lineage>
</organism>
<dbReference type="EC" id="3.6.3.30" evidence="6"/>
<dbReference type="InterPro" id="IPR015854">
    <property type="entry name" value="ABC_transpr_LolD-like"/>
</dbReference>
<gene>
    <name evidence="6" type="primary">fbpC2</name>
    <name evidence="6" type="ORF">ERS450000_01964</name>
</gene>
<keyword evidence="6" id="KW-0378">Hydrolase</keyword>
<dbReference type="InterPro" id="IPR016181">
    <property type="entry name" value="Acyl_CoA_acyltransferase"/>
</dbReference>
<dbReference type="InterPro" id="IPR027417">
    <property type="entry name" value="P-loop_NTPase"/>
</dbReference>
<dbReference type="GO" id="GO:0022857">
    <property type="term" value="F:transmembrane transporter activity"/>
    <property type="evidence" value="ECO:0007669"/>
    <property type="project" value="TreeGrafter"/>
</dbReference>
<keyword evidence="2 6" id="KW-0067">ATP-binding</keyword>
<evidence type="ECO:0000259" key="4">
    <source>
        <dbReference type="PROSITE" id="PS50893"/>
    </source>
</evidence>
<feature type="region of interest" description="Disordered" evidence="3">
    <location>
        <begin position="410"/>
        <end position="461"/>
    </location>
</feature>
<dbReference type="Pfam" id="PF00583">
    <property type="entry name" value="Acetyltransf_1"/>
    <property type="match status" value="1"/>
</dbReference>
<dbReference type="SUPFAM" id="SSF55729">
    <property type="entry name" value="Acyl-CoA N-acyltransferases (Nat)"/>
    <property type="match status" value="1"/>
</dbReference>
<dbReference type="Gene3D" id="3.40.50.300">
    <property type="entry name" value="P-loop containing nucleotide triphosphate hydrolases"/>
    <property type="match status" value="2"/>
</dbReference>
<dbReference type="InterPro" id="IPR017871">
    <property type="entry name" value="ABC_transporter-like_CS"/>
</dbReference>
<accession>A0A0H5NMF0</accession>
<evidence type="ECO:0000256" key="3">
    <source>
        <dbReference type="SAM" id="MobiDB-lite"/>
    </source>
</evidence>
<dbReference type="SMART" id="SM00382">
    <property type="entry name" value="AAA"/>
    <property type="match status" value="2"/>
</dbReference>
<feature type="domain" description="ABC transporter" evidence="4">
    <location>
        <begin position="9"/>
        <end position="242"/>
    </location>
</feature>
<feature type="compositionally biased region" description="Low complexity" evidence="3">
    <location>
        <begin position="417"/>
        <end position="452"/>
    </location>
</feature>
<reference evidence="7" key="1">
    <citation type="submission" date="2015-03" db="EMBL/GenBank/DDBJ databases">
        <authorList>
            <consortium name="Pathogen Informatics"/>
        </authorList>
    </citation>
    <scope>NUCLEOTIDE SEQUENCE [LARGE SCALE GENOMIC DNA]</scope>
    <source>
        <strain evidence="7">NCTC11134</strain>
    </source>
</reference>
<dbReference type="InterPro" id="IPR003593">
    <property type="entry name" value="AAA+_ATPase"/>
</dbReference>
<evidence type="ECO:0000256" key="1">
    <source>
        <dbReference type="ARBA" id="ARBA00022741"/>
    </source>
</evidence>
<dbReference type="EMBL" id="LN868938">
    <property type="protein sequence ID" value="CRY76658.1"/>
    <property type="molecule type" value="Genomic_DNA"/>
</dbReference>
<sequence>MTRVAEPLIEVRGLGARAGAATILDDIGFALPAGRIVTLFGPSGAGKTTIAAAVAGVRQPGVQLTGDIRHRGEIRVGYLPQNAAATLNPARRVGAALHELVGLERPRLPRAQRRARVAQILATAAFDVADADRDAVLRRYPFEFSGGERARLALAQVLAVRPDVLVIDEPTVGLDPLARAALLRSLATLRGQGAAILLVTHDPVAERAGDRTLYVHGGRIVEELPPEPVASEPGGKPTAAPSAPVLRLRGVTVTLHRRRILHEIDLAVRAGELLAILGVSGAGKSTIARCMAGLVAPRHGAVLLDDQPLPVLRRRSRAQIAQVQYVWQESASSFDPRRPVLDQVAATAVRLRGLARDAARAEAADTLADLGLAPSSCCAARPDCPAVNSSAPPWPAPCWPGPASCCATRSPPRWTNPPRRASTATSTPTADAPAPRSSRSATTSPANSTAPTVSRSSTRAAWSISARPPACSRSRRRPCWPICSPPNLRPGRAAHRVRGMRAAHPTVREFTRADWPWLSAWYADETLNEQLGPLDQEWLDHVLADDTGVELVVALDGAPVASIGCVWADGHAENDHTVTALAVDPGRRRQGLATLALEAALGWPGHPPAAGWRAYVDLANLPALAFFRRRGWLDLGVADDMRTFRWPGPAVSQQ</sequence>
<dbReference type="PROSITE" id="PS00211">
    <property type="entry name" value="ABC_TRANSPORTER_1"/>
    <property type="match status" value="1"/>
</dbReference>
<feature type="domain" description="N-acetyltransferase" evidence="5">
    <location>
        <begin position="505"/>
        <end position="654"/>
    </location>
</feature>
<dbReference type="Gene3D" id="3.40.630.30">
    <property type="match status" value="1"/>
</dbReference>
<protein>
    <submittedName>
        <fullName evidence="6">Fe(3+) ions import ATP-binding protein FbpC 2</fullName>
        <ecNumber evidence="6">3.6.3.30</ecNumber>
    </submittedName>
</protein>
<evidence type="ECO:0000256" key="2">
    <source>
        <dbReference type="ARBA" id="ARBA00022840"/>
    </source>
</evidence>
<dbReference type="AlphaFoldDB" id="A0A0H5NMF0"/>
<name>A0A0H5NMF0_NOCFR</name>